<keyword evidence="4" id="KW-0963">Cytoplasm</keyword>
<dbReference type="Pfam" id="PF01588">
    <property type="entry name" value="tRNA_bind"/>
    <property type="match status" value="1"/>
</dbReference>
<dbReference type="Pfam" id="PF00579">
    <property type="entry name" value="tRNA-synt_1b"/>
    <property type="match status" value="1"/>
</dbReference>
<keyword evidence="12" id="KW-0539">Nucleus</keyword>
<comment type="catalytic activity">
    <reaction evidence="13">
        <text>tRNA(Tyr) + L-tyrosine + ATP = L-tyrosyl-tRNA(Tyr) + AMP + diphosphate + H(+)</text>
        <dbReference type="Rhea" id="RHEA:10220"/>
        <dbReference type="Rhea" id="RHEA-COMP:9706"/>
        <dbReference type="Rhea" id="RHEA-COMP:9707"/>
        <dbReference type="ChEBI" id="CHEBI:15378"/>
        <dbReference type="ChEBI" id="CHEBI:30616"/>
        <dbReference type="ChEBI" id="CHEBI:33019"/>
        <dbReference type="ChEBI" id="CHEBI:58315"/>
        <dbReference type="ChEBI" id="CHEBI:78442"/>
        <dbReference type="ChEBI" id="CHEBI:78536"/>
        <dbReference type="ChEBI" id="CHEBI:456215"/>
        <dbReference type="EC" id="6.1.1.1"/>
    </reaction>
    <physiologicalReaction direction="left-to-right" evidence="13">
        <dbReference type="Rhea" id="RHEA:10221"/>
    </physiologicalReaction>
</comment>
<keyword evidence="9 14" id="KW-0694">RNA-binding</keyword>
<comment type="similarity">
    <text evidence="3 15">Belongs to the class-I aminoacyl-tRNA synthetase family.</text>
</comment>
<dbReference type="PRINTS" id="PR01040">
    <property type="entry name" value="TRNASYNTHTYR"/>
</dbReference>
<dbReference type="OrthoDB" id="197206at2759"/>
<proteinExistence type="inferred from homology"/>
<evidence type="ECO:0000256" key="11">
    <source>
        <dbReference type="ARBA" id="ARBA00023146"/>
    </source>
</evidence>
<evidence type="ECO:0000256" key="7">
    <source>
        <dbReference type="ARBA" id="ARBA00022741"/>
    </source>
</evidence>
<dbReference type="InterPro" id="IPR012340">
    <property type="entry name" value="NA-bd_OB-fold"/>
</dbReference>
<evidence type="ECO:0000256" key="4">
    <source>
        <dbReference type="ARBA" id="ARBA00022490"/>
    </source>
</evidence>
<dbReference type="PROSITE" id="PS50886">
    <property type="entry name" value="TRBD"/>
    <property type="match status" value="1"/>
</dbReference>
<keyword evidence="11 15" id="KW-0030">Aminoacyl-tRNA synthetase</keyword>
<comment type="subcellular location">
    <subcellularLocation>
        <location evidence="2">Cytoplasm</location>
    </subcellularLocation>
    <subcellularLocation>
        <location evidence="1">Nucleus</location>
    </subcellularLocation>
</comment>
<evidence type="ECO:0000256" key="14">
    <source>
        <dbReference type="PROSITE-ProRule" id="PRU00209"/>
    </source>
</evidence>
<evidence type="ECO:0000256" key="12">
    <source>
        <dbReference type="ARBA" id="ARBA00023242"/>
    </source>
</evidence>
<dbReference type="NCBIfam" id="NF006330">
    <property type="entry name" value="PRK08560.1"/>
    <property type="match status" value="1"/>
</dbReference>
<evidence type="ECO:0000256" key="5">
    <source>
        <dbReference type="ARBA" id="ARBA00022555"/>
    </source>
</evidence>
<dbReference type="FunFam" id="3.40.50.620:FF:000040">
    <property type="entry name" value="Tyrosine--tRNA ligase"/>
    <property type="match status" value="1"/>
</dbReference>
<keyword evidence="6 15" id="KW-0436">Ligase</keyword>
<dbReference type="PANTHER" id="PTHR46264">
    <property type="entry name" value="TYROSINE-TRNA LIGASE"/>
    <property type="match status" value="1"/>
</dbReference>
<dbReference type="RefSeq" id="XP_040727974.1">
    <property type="nucleotide sequence ID" value="XM_040867489.1"/>
</dbReference>
<dbReference type="GeneID" id="63784088"/>
<dbReference type="GO" id="GO:0005737">
    <property type="term" value="C:cytoplasm"/>
    <property type="evidence" value="ECO:0007669"/>
    <property type="project" value="UniProtKB-SubCell"/>
</dbReference>
<evidence type="ECO:0000256" key="1">
    <source>
        <dbReference type="ARBA" id="ARBA00004123"/>
    </source>
</evidence>
<dbReference type="InterPro" id="IPR014729">
    <property type="entry name" value="Rossmann-like_a/b/a_fold"/>
</dbReference>
<dbReference type="STRING" id="56484.A0A1Y2FT17"/>
<dbReference type="GO" id="GO:0006437">
    <property type="term" value="P:tyrosyl-tRNA aminoacylation"/>
    <property type="evidence" value="ECO:0007669"/>
    <property type="project" value="InterPro"/>
</dbReference>
<name>A0A1Y2FT17_PROLT</name>
<protein>
    <recommendedName>
        <fullName evidence="15">Tyrosine--tRNA ligase</fullName>
        <ecNumber evidence="15">6.1.1.1</ecNumber>
    </recommendedName>
    <alternativeName>
        <fullName evidence="15">Tyrosyl-tRNA synthetase</fullName>
    </alternativeName>
</protein>
<dbReference type="SUPFAM" id="SSF52374">
    <property type="entry name" value="Nucleotidylyl transferase"/>
    <property type="match status" value="1"/>
</dbReference>
<gene>
    <name evidence="17" type="ORF">BCR37DRAFT_343286</name>
</gene>
<keyword evidence="7 15" id="KW-0547">Nucleotide-binding</keyword>
<keyword evidence="8 15" id="KW-0067">ATP-binding</keyword>
<evidence type="ECO:0000313" key="18">
    <source>
        <dbReference type="Proteomes" id="UP000193685"/>
    </source>
</evidence>
<evidence type="ECO:0000313" key="17">
    <source>
        <dbReference type="EMBL" id="ORY87118.1"/>
    </source>
</evidence>
<dbReference type="CDD" id="cd02799">
    <property type="entry name" value="tRNA_bind_EMAP-II_like"/>
    <property type="match status" value="1"/>
</dbReference>
<organism evidence="17 18">
    <name type="scientific">Protomyces lactucae-debilis</name>
    <dbReference type="NCBI Taxonomy" id="2754530"/>
    <lineage>
        <taxon>Eukaryota</taxon>
        <taxon>Fungi</taxon>
        <taxon>Dikarya</taxon>
        <taxon>Ascomycota</taxon>
        <taxon>Taphrinomycotina</taxon>
        <taxon>Taphrinomycetes</taxon>
        <taxon>Taphrinales</taxon>
        <taxon>Protomycetaceae</taxon>
        <taxon>Protomyces</taxon>
    </lineage>
</organism>
<dbReference type="InterPro" id="IPR002305">
    <property type="entry name" value="aa-tRNA-synth_Ic"/>
</dbReference>
<dbReference type="Gene3D" id="2.40.50.140">
    <property type="entry name" value="Nucleic acid-binding proteins"/>
    <property type="match status" value="1"/>
</dbReference>
<dbReference type="AlphaFoldDB" id="A0A1Y2FT17"/>
<evidence type="ECO:0000259" key="16">
    <source>
        <dbReference type="PROSITE" id="PS50886"/>
    </source>
</evidence>
<dbReference type="OMA" id="RKIHMLA"/>
<dbReference type="PANTHER" id="PTHR46264:SF4">
    <property type="entry name" value="TYROSINE--TRNA LIGASE, CYTOPLASMIC"/>
    <property type="match status" value="1"/>
</dbReference>
<evidence type="ECO:0000256" key="2">
    <source>
        <dbReference type="ARBA" id="ARBA00004496"/>
    </source>
</evidence>
<evidence type="ECO:0000256" key="9">
    <source>
        <dbReference type="ARBA" id="ARBA00022884"/>
    </source>
</evidence>
<dbReference type="CDD" id="cd00805">
    <property type="entry name" value="TyrRS_core"/>
    <property type="match status" value="1"/>
</dbReference>
<dbReference type="EC" id="6.1.1.1" evidence="15"/>
<dbReference type="InterPro" id="IPR050489">
    <property type="entry name" value="Tyr-tRNA_synthase"/>
</dbReference>
<dbReference type="InterPro" id="IPR002307">
    <property type="entry name" value="Tyr-tRNA-ligase"/>
</dbReference>
<dbReference type="Gene3D" id="1.10.240.10">
    <property type="entry name" value="Tyrosyl-Transfer RNA Synthetase"/>
    <property type="match status" value="1"/>
</dbReference>
<evidence type="ECO:0000256" key="6">
    <source>
        <dbReference type="ARBA" id="ARBA00022598"/>
    </source>
</evidence>
<dbReference type="GO" id="GO:0004831">
    <property type="term" value="F:tyrosine-tRNA ligase activity"/>
    <property type="evidence" value="ECO:0007669"/>
    <property type="project" value="UniProtKB-EC"/>
</dbReference>
<dbReference type="GO" id="GO:0005634">
    <property type="term" value="C:nucleus"/>
    <property type="evidence" value="ECO:0007669"/>
    <property type="project" value="UniProtKB-SubCell"/>
</dbReference>
<dbReference type="GO" id="GO:0000049">
    <property type="term" value="F:tRNA binding"/>
    <property type="evidence" value="ECO:0007669"/>
    <property type="project" value="UniProtKB-UniRule"/>
</dbReference>
<accession>A0A1Y2FT17</accession>
<comment type="caution">
    <text evidence="17">The sequence shown here is derived from an EMBL/GenBank/DDBJ whole genome shotgun (WGS) entry which is preliminary data.</text>
</comment>
<dbReference type="Gene3D" id="3.40.50.620">
    <property type="entry name" value="HUPs"/>
    <property type="match status" value="1"/>
</dbReference>
<evidence type="ECO:0000256" key="13">
    <source>
        <dbReference type="ARBA" id="ARBA00048400"/>
    </source>
</evidence>
<dbReference type="Proteomes" id="UP000193685">
    <property type="component" value="Unassembled WGS sequence"/>
</dbReference>
<keyword evidence="10 15" id="KW-0648">Protein biosynthesis</keyword>
<dbReference type="NCBIfam" id="TIGR00234">
    <property type="entry name" value="tyrS"/>
    <property type="match status" value="1"/>
</dbReference>
<evidence type="ECO:0000256" key="15">
    <source>
        <dbReference type="RuleBase" id="RU361234"/>
    </source>
</evidence>
<dbReference type="EMBL" id="MCFI01000002">
    <property type="protein sequence ID" value="ORY87118.1"/>
    <property type="molecule type" value="Genomic_DNA"/>
</dbReference>
<sequence length="521" mass="57516">MTPEEKYELITRNLQEVLGEQDIRKILQERDLVMYWGTAPTGKPHIGYFVALTKIADFLKAGCKVKVLFADLHAYLDNQKAPWELLKYRTQYYSSTIKATLTSLGINIAQLEFVQGTDYQLSQKYTLDVYRLSALVSQHDFKKAGAEVVKQTDHPPLSGLLYPGLQALDEEYLGVDAQFGGVDQRKIFTFAQENLPALGYAKRAHLMNPMMPGLMGSKMSSSDPDSKIDLLDDAKSVEKKIKKAFCEEGNITENGLLAFVKSVVFPFQSLNGQPSMTFPRKAEFGGDVTFTEYAKLESAFADKSLHPGDLKKGVAAAINSLLEPIRQTWHANPELAELTDRAYPTASAAAPKPTKEAKKKDISRIELRVGEITEVKKHPEADTLYVETISFGDVMPSRTVVSGLANHFTLEEMQGRRLIAICNLKPSKLRGVTSEAMVLCAADKEADVVEFVEPPADAALGTLVKVEGFEGTHDEKNTKVWSEVVAELKTNDDKVATYKGVPLMVDGKALTAKTLCNVPLS</sequence>
<keyword evidence="18" id="KW-1185">Reference proteome</keyword>
<reference evidence="17 18" key="1">
    <citation type="submission" date="2016-07" db="EMBL/GenBank/DDBJ databases">
        <title>Pervasive Adenine N6-methylation of Active Genes in Fungi.</title>
        <authorList>
            <consortium name="DOE Joint Genome Institute"/>
            <person name="Mondo S.J."/>
            <person name="Dannebaum R.O."/>
            <person name="Kuo R.C."/>
            <person name="Labutti K."/>
            <person name="Haridas S."/>
            <person name="Kuo A."/>
            <person name="Salamov A."/>
            <person name="Ahrendt S.R."/>
            <person name="Lipzen A."/>
            <person name="Sullivan W."/>
            <person name="Andreopoulos W.B."/>
            <person name="Clum A."/>
            <person name="Lindquist E."/>
            <person name="Daum C."/>
            <person name="Ramamoorthy G.K."/>
            <person name="Gryganskyi A."/>
            <person name="Culley D."/>
            <person name="Magnuson J.K."/>
            <person name="James T.Y."/>
            <person name="O'Malley M.A."/>
            <person name="Stajich J.E."/>
            <person name="Spatafora J.W."/>
            <person name="Visel A."/>
            <person name="Grigoriev I.V."/>
        </authorList>
    </citation>
    <scope>NUCLEOTIDE SEQUENCE [LARGE SCALE GENOMIC DNA]</scope>
    <source>
        <strain evidence="17 18">12-1054</strain>
    </source>
</reference>
<dbReference type="FunFam" id="1.10.240.10:FF:000004">
    <property type="entry name" value="Tyrosine--tRNA ligase"/>
    <property type="match status" value="1"/>
</dbReference>
<keyword evidence="5 14" id="KW-0820">tRNA-binding</keyword>
<dbReference type="InterPro" id="IPR002547">
    <property type="entry name" value="tRNA-bd_dom"/>
</dbReference>
<feature type="domain" description="TRNA-binding" evidence="16">
    <location>
        <begin position="361"/>
        <end position="465"/>
    </location>
</feature>
<evidence type="ECO:0000256" key="8">
    <source>
        <dbReference type="ARBA" id="ARBA00022840"/>
    </source>
</evidence>
<evidence type="ECO:0000256" key="3">
    <source>
        <dbReference type="ARBA" id="ARBA00005594"/>
    </source>
</evidence>
<evidence type="ECO:0000256" key="10">
    <source>
        <dbReference type="ARBA" id="ARBA00022917"/>
    </source>
</evidence>
<dbReference type="SUPFAM" id="SSF50249">
    <property type="entry name" value="Nucleic acid-binding proteins"/>
    <property type="match status" value="1"/>
</dbReference>
<dbReference type="GO" id="GO:0005524">
    <property type="term" value="F:ATP binding"/>
    <property type="evidence" value="ECO:0007669"/>
    <property type="project" value="UniProtKB-KW"/>
</dbReference>